<evidence type="ECO:0000256" key="3">
    <source>
        <dbReference type="ARBA" id="ARBA00022536"/>
    </source>
</evidence>
<dbReference type="PROSITE" id="PS00134">
    <property type="entry name" value="TRYPSIN_HIS"/>
    <property type="match status" value="1"/>
</dbReference>
<dbReference type="InterPro" id="IPR001314">
    <property type="entry name" value="Peptidase_S1A"/>
</dbReference>
<dbReference type="PANTHER" id="PTHR24278">
    <property type="entry name" value="COAGULATION FACTOR"/>
    <property type="match status" value="1"/>
</dbReference>
<evidence type="ECO:0008006" key="19">
    <source>
        <dbReference type="Google" id="ProtNLM"/>
    </source>
</evidence>
<keyword evidence="8" id="KW-0106">Calcium</keyword>
<dbReference type="PROSITE" id="PS50998">
    <property type="entry name" value="GLA_2"/>
    <property type="match status" value="1"/>
</dbReference>
<evidence type="ECO:0000313" key="17">
    <source>
        <dbReference type="EMBL" id="KAJ3584670.1"/>
    </source>
</evidence>
<evidence type="ECO:0000256" key="10">
    <source>
        <dbReference type="ARBA" id="ARBA00023180"/>
    </source>
</evidence>
<dbReference type="GO" id="GO:0004252">
    <property type="term" value="F:serine-type endopeptidase activity"/>
    <property type="evidence" value="ECO:0007669"/>
    <property type="project" value="InterPro"/>
</dbReference>
<dbReference type="CDD" id="cd00054">
    <property type="entry name" value="EGF_CA"/>
    <property type="match status" value="1"/>
</dbReference>
<evidence type="ECO:0000256" key="2">
    <source>
        <dbReference type="ARBA" id="ARBA00022525"/>
    </source>
</evidence>
<keyword evidence="4 12" id="KW-0645">Protease</keyword>
<dbReference type="PROSITE" id="PS50240">
    <property type="entry name" value="TRYPSIN_DOM"/>
    <property type="match status" value="1"/>
</dbReference>
<keyword evidence="2" id="KW-0964">Secreted</keyword>
<dbReference type="PRINTS" id="PR00001">
    <property type="entry name" value="GLABLOOD"/>
</dbReference>
<dbReference type="InterPro" id="IPR043504">
    <property type="entry name" value="Peptidase_S1_PA_chymotrypsin"/>
</dbReference>
<dbReference type="Pfam" id="PF00089">
    <property type="entry name" value="Trypsin"/>
    <property type="match status" value="1"/>
</dbReference>
<evidence type="ECO:0000256" key="9">
    <source>
        <dbReference type="ARBA" id="ARBA00023157"/>
    </source>
</evidence>
<dbReference type="Proteomes" id="UP001148018">
    <property type="component" value="Unassembled WGS sequence"/>
</dbReference>
<dbReference type="InterPro" id="IPR000294">
    <property type="entry name" value="GLA_domain"/>
</dbReference>
<dbReference type="GO" id="GO:0005509">
    <property type="term" value="F:calcium ion binding"/>
    <property type="evidence" value="ECO:0007669"/>
    <property type="project" value="InterPro"/>
</dbReference>
<dbReference type="SUPFAM" id="SSF57630">
    <property type="entry name" value="GLA-domain"/>
    <property type="match status" value="1"/>
</dbReference>
<dbReference type="SMART" id="SM00069">
    <property type="entry name" value="GLA"/>
    <property type="match status" value="1"/>
</dbReference>
<dbReference type="EMBL" id="JANIIK010000119">
    <property type="protein sequence ID" value="KAJ3584670.1"/>
    <property type="molecule type" value="Genomic_DNA"/>
</dbReference>
<dbReference type="PROSITE" id="PS00135">
    <property type="entry name" value="TRYPSIN_SER"/>
    <property type="match status" value="1"/>
</dbReference>
<dbReference type="Gene3D" id="2.10.25.10">
    <property type="entry name" value="Laminin"/>
    <property type="match status" value="2"/>
</dbReference>
<dbReference type="FunFam" id="2.40.10.10:FF:000013">
    <property type="entry name" value="Coagulation factor X"/>
    <property type="match status" value="1"/>
</dbReference>
<evidence type="ECO:0000256" key="5">
    <source>
        <dbReference type="ARBA" id="ARBA00022729"/>
    </source>
</evidence>
<feature type="domain" description="Gla" evidence="16">
    <location>
        <begin position="38"/>
        <end position="92"/>
    </location>
</feature>
<evidence type="ECO:0000256" key="13">
    <source>
        <dbReference type="SAM" id="MobiDB-lite"/>
    </source>
</evidence>
<dbReference type="GO" id="GO:0006508">
    <property type="term" value="P:proteolysis"/>
    <property type="evidence" value="ECO:0007669"/>
    <property type="project" value="UniProtKB-KW"/>
</dbReference>
<feature type="domain" description="Peptidase S1" evidence="15">
    <location>
        <begin position="214"/>
        <end position="446"/>
    </location>
</feature>
<dbReference type="Pfam" id="PF00594">
    <property type="entry name" value="Gla"/>
    <property type="match status" value="1"/>
</dbReference>
<dbReference type="GO" id="GO:0005615">
    <property type="term" value="C:extracellular space"/>
    <property type="evidence" value="ECO:0007669"/>
    <property type="project" value="TreeGrafter"/>
</dbReference>
<dbReference type="InterPro" id="IPR050442">
    <property type="entry name" value="Peptidase_S1_coag_factors"/>
</dbReference>
<evidence type="ECO:0000256" key="11">
    <source>
        <dbReference type="PIRSR" id="PIRSR001143-1"/>
    </source>
</evidence>
<dbReference type="SUPFAM" id="SSF50494">
    <property type="entry name" value="Trypsin-like serine proteases"/>
    <property type="match status" value="1"/>
</dbReference>
<dbReference type="Gene3D" id="2.40.10.10">
    <property type="entry name" value="Trypsin-like serine proteases"/>
    <property type="match status" value="2"/>
</dbReference>
<dbReference type="InterPro" id="IPR033116">
    <property type="entry name" value="TRYPSIN_SER"/>
</dbReference>
<dbReference type="Gene3D" id="4.10.740.10">
    <property type="entry name" value="Coagulation Factor IX"/>
    <property type="match status" value="1"/>
</dbReference>
<accession>A0A9Q0D9Y9</accession>
<dbReference type="InterPro" id="IPR012224">
    <property type="entry name" value="Pept_S1A_FX"/>
</dbReference>
<keyword evidence="10" id="KW-0325">Glycoprotein</keyword>
<evidence type="ECO:0000256" key="8">
    <source>
        <dbReference type="ARBA" id="ARBA00022837"/>
    </source>
</evidence>
<dbReference type="FunFam" id="4.10.740.10:FF:000001">
    <property type="entry name" value="vitamin K-dependent protein S"/>
    <property type="match status" value="1"/>
</dbReference>
<dbReference type="InterPro" id="IPR035972">
    <property type="entry name" value="GLA-like_dom_SF"/>
</dbReference>
<keyword evidence="7 12" id="KW-0378">Hydrolase</keyword>
<keyword evidence="3" id="KW-0245">EGF-like domain</keyword>
<evidence type="ECO:0000256" key="14">
    <source>
        <dbReference type="SAM" id="SignalP"/>
    </source>
</evidence>
<dbReference type="OrthoDB" id="6380398at2759"/>
<evidence type="ECO:0000256" key="12">
    <source>
        <dbReference type="RuleBase" id="RU363034"/>
    </source>
</evidence>
<feature type="chain" id="PRO_5040322892" description="Coagulation factor X" evidence="14">
    <location>
        <begin position="21"/>
        <end position="473"/>
    </location>
</feature>
<feature type="signal peptide" evidence="14">
    <location>
        <begin position="1"/>
        <end position="20"/>
    </location>
</feature>
<dbReference type="PIRSF" id="PIRSF001143">
    <property type="entry name" value="Factor_X"/>
    <property type="match status" value="1"/>
</dbReference>
<keyword evidence="6" id="KW-0677">Repeat</keyword>
<keyword evidence="9" id="KW-1015">Disulfide bond</keyword>
<sequence>MLFWLNQGLFCLLLLPLATANVFLGEESAKALLARRRRANSAFEEFRQGDLERECVEELCDQEEAREIFEDTEKTMGMPCKDSIGGYSCFCHNNFQGFNCEIGCDHFCHVVQGDVHCSCTDGYFLSADSKSCHSNETYKCGVLFNKNTRSIFLYDESQNVSSLNNTPLWSDQGPLQVPEFLEPIGGFPWQQEDYPEDGVEEELIVPEFQGTSRIVGGENCPPGECPWQALLLNEEHRGFCGGTILNNFLILTAAHCMNQSRSIYVILGEFDTKVKEERESVHNVEMVLIHKRYKPGTFHNDIALIKLSSPITFTKFILPACLPQKDFAEKVLMRQPQGVVSGFGRLGETQQQSSILQRLHMPFVDRATCMESSLFRITSHMFCAGYGDGKRDACYGDSGGPHVTPYRDTFFVTGVVSWGEGCARRGKYGIYTQVSKYIRWIREGMKLLMPRDKAPPAGRERRDGAPHHQRLWY</sequence>
<dbReference type="InterPro" id="IPR001254">
    <property type="entry name" value="Trypsin_dom"/>
</dbReference>
<dbReference type="SUPFAM" id="SSF57196">
    <property type="entry name" value="EGF/Laminin"/>
    <property type="match status" value="1"/>
</dbReference>
<evidence type="ECO:0000256" key="7">
    <source>
        <dbReference type="ARBA" id="ARBA00022801"/>
    </source>
</evidence>
<proteinExistence type="predicted"/>
<evidence type="ECO:0000256" key="4">
    <source>
        <dbReference type="ARBA" id="ARBA00022670"/>
    </source>
</evidence>
<dbReference type="PANTHER" id="PTHR24278:SF28">
    <property type="entry name" value="COAGULATION FACTOR X"/>
    <property type="match status" value="1"/>
</dbReference>
<comment type="subcellular location">
    <subcellularLocation>
        <location evidence="1">Secreted</location>
    </subcellularLocation>
</comment>
<evidence type="ECO:0000313" key="18">
    <source>
        <dbReference type="Proteomes" id="UP001148018"/>
    </source>
</evidence>
<name>A0A9Q0D9Y9_9TELE</name>
<comment type="caution">
    <text evidence="17">The sequence shown here is derived from an EMBL/GenBank/DDBJ whole genome shotgun (WGS) entry which is preliminary data.</text>
</comment>
<dbReference type="AlphaFoldDB" id="A0A9Q0D9Y9"/>
<evidence type="ECO:0000259" key="16">
    <source>
        <dbReference type="PROSITE" id="PS50998"/>
    </source>
</evidence>
<dbReference type="PRINTS" id="PR00722">
    <property type="entry name" value="CHYMOTRYPSIN"/>
</dbReference>
<dbReference type="InterPro" id="IPR009003">
    <property type="entry name" value="Peptidase_S1_PA"/>
</dbReference>
<evidence type="ECO:0000256" key="6">
    <source>
        <dbReference type="ARBA" id="ARBA00022737"/>
    </source>
</evidence>
<feature type="active site" description="Charge relay system" evidence="11">
    <location>
        <position position="255"/>
    </location>
</feature>
<feature type="region of interest" description="Disordered" evidence="13">
    <location>
        <begin position="451"/>
        <end position="473"/>
    </location>
</feature>
<feature type="active site" description="Charge relay system" evidence="11">
    <location>
        <position position="398"/>
    </location>
</feature>
<keyword evidence="5 14" id="KW-0732">Signal</keyword>
<keyword evidence="12" id="KW-0720">Serine protease</keyword>
<feature type="compositionally biased region" description="Basic and acidic residues" evidence="13">
    <location>
        <begin position="451"/>
        <end position="466"/>
    </location>
</feature>
<feature type="active site" description="Charge relay system" evidence="11">
    <location>
        <position position="301"/>
    </location>
</feature>
<evidence type="ECO:0000259" key="15">
    <source>
        <dbReference type="PROSITE" id="PS50240"/>
    </source>
</evidence>
<dbReference type="CDD" id="cd00190">
    <property type="entry name" value="Tryp_SPc"/>
    <property type="match status" value="1"/>
</dbReference>
<protein>
    <recommendedName>
        <fullName evidence="19">Coagulation factor X</fullName>
    </recommendedName>
</protein>
<dbReference type="SMART" id="SM00020">
    <property type="entry name" value="Tryp_SPc"/>
    <property type="match status" value="1"/>
</dbReference>
<dbReference type="InterPro" id="IPR017857">
    <property type="entry name" value="Coagulation_fac-like_Gla_dom"/>
</dbReference>
<keyword evidence="18" id="KW-1185">Reference proteome</keyword>
<gene>
    <name evidence="17" type="ORF">NHX12_015165</name>
</gene>
<dbReference type="InterPro" id="IPR018114">
    <property type="entry name" value="TRYPSIN_HIS"/>
</dbReference>
<organism evidence="17 18">
    <name type="scientific">Muraenolepis orangiensis</name>
    <name type="common">Patagonian moray cod</name>
    <dbReference type="NCBI Taxonomy" id="630683"/>
    <lineage>
        <taxon>Eukaryota</taxon>
        <taxon>Metazoa</taxon>
        <taxon>Chordata</taxon>
        <taxon>Craniata</taxon>
        <taxon>Vertebrata</taxon>
        <taxon>Euteleostomi</taxon>
        <taxon>Actinopterygii</taxon>
        <taxon>Neopterygii</taxon>
        <taxon>Teleostei</taxon>
        <taxon>Neoteleostei</taxon>
        <taxon>Acanthomorphata</taxon>
        <taxon>Zeiogadaria</taxon>
        <taxon>Gadariae</taxon>
        <taxon>Gadiformes</taxon>
        <taxon>Muraenolepidoidei</taxon>
        <taxon>Muraenolepididae</taxon>
        <taxon>Muraenolepis</taxon>
    </lineage>
</organism>
<reference evidence="17" key="1">
    <citation type="submission" date="2022-07" db="EMBL/GenBank/DDBJ databases">
        <title>Chromosome-level genome of Muraenolepis orangiensis.</title>
        <authorList>
            <person name="Kim J."/>
        </authorList>
    </citation>
    <scope>NUCLEOTIDE SEQUENCE</scope>
    <source>
        <strain evidence="17">KU_S4_2022</strain>
        <tissue evidence="17">Muscle</tissue>
    </source>
</reference>
<dbReference type="GO" id="GO:0007596">
    <property type="term" value="P:blood coagulation"/>
    <property type="evidence" value="ECO:0007669"/>
    <property type="project" value="InterPro"/>
</dbReference>
<evidence type="ECO:0000256" key="1">
    <source>
        <dbReference type="ARBA" id="ARBA00004613"/>
    </source>
</evidence>